<protein>
    <submittedName>
        <fullName evidence="1">Uncharacterized protein</fullName>
    </submittedName>
</protein>
<dbReference type="AlphaFoldDB" id="A0A9D4VB18"/>
<reference evidence="1" key="1">
    <citation type="submission" date="2021-01" db="EMBL/GenBank/DDBJ databases">
        <title>Adiantum capillus-veneris genome.</title>
        <authorList>
            <person name="Fang Y."/>
            <person name="Liao Q."/>
        </authorList>
    </citation>
    <scope>NUCLEOTIDE SEQUENCE</scope>
    <source>
        <strain evidence="1">H3</strain>
        <tissue evidence="1">Leaf</tissue>
    </source>
</reference>
<proteinExistence type="predicted"/>
<sequence length="64" mass="7012">MACCARLVDLGRLSRSLRSPILLMACLRTLGSLTSACNLCHSGRSSTMCDSRTRMGFNLYDLLV</sequence>
<gene>
    <name evidence="1" type="ORF">GOP47_0002691</name>
</gene>
<evidence type="ECO:0000313" key="1">
    <source>
        <dbReference type="EMBL" id="KAI5082948.1"/>
    </source>
</evidence>
<keyword evidence="2" id="KW-1185">Reference proteome</keyword>
<dbReference type="Proteomes" id="UP000886520">
    <property type="component" value="Chromosome 3"/>
</dbReference>
<accession>A0A9D4VB18</accession>
<dbReference type="EMBL" id="JABFUD020000002">
    <property type="protein sequence ID" value="KAI5082948.1"/>
    <property type="molecule type" value="Genomic_DNA"/>
</dbReference>
<evidence type="ECO:0000313" key="2">
    <source>
        <dbReference type="Proteomes" id="UP000886520"/>
    </source>
</evidence>
<organism evidence="1 2">
    <name type="scientific">Adiantum capillus-veneris</name>
    <name type="common">Maidenhair fern</name>
    <dbReference type="NCBI Taxonomy" id="13818"/>
    <lineage>
        <taxon>Eukaryota</taxon>
        <taxon>Viridiplantae</taxon>
        <taxon>Streptophyta</taxon>
        <taxon>Embryophyta</taxon>
        <taxon>Tracheophyta</taxon>
        <taxon>Polypodiopsida</taxon>
        <taxon>Polypodiidae</taxon>
        <taxon>Polypodiales</taxon>
        <taxon>Pteridineae</taxon>
        <taxon>Pteridaceae</taxon>
        <taxon>Vittarioideae</taxon>
        <taxon>Adiantum</taxon>
    </lineage>
</organism>
<name>A0A9D4VB18_ADICA</name>
<comment type="caution">
    <text evidence="1">The sequence shown here is derived from an EMBL/GenBank/DDBJ whole genome shotgun (WGS) entry which is preliminary data.</text>
</comment>